<dbReference type="InterPro" id="IPR045191">
    <property type="entry name" value="MBR1/2-like"/>
</dbReference>
<dbReference type="PROSITE" id="PS50089">
    <property type="entry name" value="ZF_RING_2"/>
    <property type="match status" value="1"/>
</dbReference>
<evidence type="ECO:0000256" key="6">
    <source>
        <dbReference type="ARBA" id="ARBA00022786"/>
    </source>
</evidence>
<keyword evidence="10" id="KW-1185">Reference proteome</keyword>
<protein>
    <recommendedName>
        <fullName evidence="2">RING-type E3 ubiquitin transferase</fullName>
        <ecNumber evidence="2">2.3.2.27</ecNumber>
    </recommendedName>
</protein>
<evidence type="ECO:0000313" key="11">
    <source>
        <dbReference type="WBParaSite" id="nRc.2.0.1.t05883-RA"/>
    </source>
</evidence>
<comment type="catalytic activity">
    <reaction evidence="1">
        <text>S-ubiquitinyl-[E2 ubiquitin-conjugating enzyme]-L-cysteine + [acceptor protein]-L-lysine = [E2 ubiquitin-conjugating enzyme]-L-cysteine + N(6)-ubiquitinyl-[acceptor protein]-L-lysine.</text>
        <dbReference type="EC" id="2.3.2.27"/>
    </reaction>
</comment>
<evidence type="ECO:0000256" key="5">
    <source>
        <dbReference type="ARBA" id="ARBA00022771"/>
    </source>
</evidence>
<dbReference type="SUPFAM" id="SSF57850">
    <property type="entry name" value="RING/U-box"/>
    <property type="match status" value="1"/>
</dbReference>
<dbReference type="GO" id="GO:0008270">
    <property type="term" value="F:zinc ion binding"/>
    <property type="evidence" value="ECO:0007669"/>
    <property type="project" value="UniProtKB-KW"/>
</dbReference>
<evidence type="ECO:0000256" key="4">
    <source>
        <dbReference type="ARBA" id="ARBA00022723"/>
    </source>
</evidence>
<evidence type="ECO:0000256" key="1">
    <source>
        <dbReference type="ARBA" id="ARBA00000900"/>
    </source>
</evidence>
<keyword evidence="6" id="KW-0833">Ubl conjugation pathway</keyword>
<evidence type="ECO:0000313" key="10">
    <source>
        <dbReference type="Proteomes" id="UP000887565"/>
    </source>
</evidence>
<proteinExistence type="predicted"/>
<reference evidence="11" key="1">
    <citation type="submission" date="2022-11" db="UniProtKB">
        <authorList>
            <consortium name="WormBaseParasite"/>
        </authorList>
    </citation>
    <scope>IDENTIFICATION</scope>
</reference>
<keyword evidence="5 8" id="KW-0863">Zinc-finger</keyword>
<dbReference type="PANTHER" id="PTHR22937">
    <property type="entry name" value="E3 UBIQUITIN-PROTEIN LIGASE RNF165"/>
    <property type="match status" value="1"/>
</dbReference>
<keyword evidence="7" id="KW-0862">Zinc</keyword>
<accession>A0A915HWT2</accession>
<dbReference type="AlphaFoldDB" id="A0A915HWT2"/>
<keyword evidence="3" id="KW-0808">Transferase</keyword>
<evidence type="ECO:0000256" key="3">
    <source>
        <dbReference type="ARBA" id="ARBA00022679"/>
    </source>
</evidence>
<dbReference type="WBParaSite" id="nRc.2.0.1.t05883-RA">
    <property type="protein sequence ID" value="nRc.2.0.1.t05883-RA"/>
    <property type="gene ID" value="nRc.2.0.1.g05883"/>
</dbReference>
<keyword evidence="4" id="KW-0479">Metal-binding</keyword>
<evidence type="ECO:0000259" key="9">
    <source>
        <dbReference type="PROSITE" id="PS50089"/>
    </source>
</evidence>
<evidence type="ECO:0000256" key="8">
    <source>
        <dbReference type="PROSITE-ProRule" id="PRU00175"/>
    </source>
</evidence>
<dbReference type="Proteomes" id="UP000887565">
    <property type="component" value="Unplaced"/>
</dbReference>
<evidence type="ECO:0000256" key="7">
    <source>
        <dbReference type="ARBA" id="ARBA00022833"/>
    </source>
</evidence>
<dbReference type="SMART" id="SM00184">
    <property type="entry name" value="RING"/>
    <property type="match status" value="1"/>
</dbReference>
<name>A0A915HWT2_ROMCU</name>
<dbReference type="Gene3D" id="3.30.40.10">
    <property type="entry name" value="Zinc/RING finger domain, C3HC4 (zinc finger)"/>
    <property type="match status" value="1"/>
</dbReference>
<evidence type="ECO:0000256" key="2">
    <source>
        <dbReference type="ARBA" id="ARBA00012483"/>
    </source>
</evidence>
<dbReference type="InterPro" id="IPR001841">
    <property type="entry name" value="Znf_RING"/>
</dbReference>
<feature type="domain" description="RING-type" evidence="9">
    <location>
        <begin position="40"/>
        <end position="81"/>
    </location>
</feature>
<dbReference type="Pfam" id="PF13639">
    <property type="entry name" value="zf-RING_2"/>
    <property type="match status" value="1"/>
</dbReference>
<dbReference type="OMA" id="AIICKID"/>
<sequence>MAESMDLPQGASPTLIEQCTTKCNYKMPAEKPVAGEEEKCPVCLSEFENDEHVRYLPCNHWFHVDCIDRWLSTNKKCPVCRLHIDRDRQQNHHQQQQQLVGFAYAIICKIDCLYSMDYYRDV</sequence>
<dbReference type="EC" id="2.3.2.27" evidence="2"/>
<dbReference type="PANTHER" id="PTHR22937:SF65">
    <property type="entry name" value="E3 UBIQUITIN-PROTEIN LIGASE ARK2C"/>
    <property type="match status" value="1"/>
</dbReference>
<organism evidence="10 11">
    <name type="scientific">Romanomermis culicivorax</name>
    <name type="common">Nematode worm</name>
    <dbReference type="NCBI Taxonomy" id="13658"/>
    <lineage>
        <taxon>Eukaryota</taxon>
        <taxon>Metazoa</taxon>
        <taxon>Ecdysozoa</taxon>
        <taxon>Nematoda</taxon>
        <taxon>Enoplea</taxon>
        <taxon>Dorylaimia</taxon>
        <taxon>Mermithida</taxon>
        <taxon>Mermithoidea</taxon>
        <taxon>Mermithidae</taxon>
        <taxon>Romanomermis</taxon>
    </lineage>
</organism>
<dbReference type="InterPro" id="IPR013083">
    <property type="entry name" value="Znf_RING/FYVE/PHD"/>
</dbReference>
<dbReference type="GO" id="GO:0061630">
    <property type="term" value="F:ubiquitin protein ligase activity"/>
    <property type="evidence" value="ECO:0007669"/>
    <property type="project" value="UniProtKB-EC"/>
</dbReference>